<feature type="transmembrane region" description="Helical" evidence="2">
    <location>
        <begin position="54"/>
        <end position="74"/>
    </location>
</feature>
<gene>
    <name evidence="3" type="ORF">GCM10012289_00890</name>
</gene>
<feature type="region of interest" description="Disordered" evidence="1">
    <location>
        <begin position="107"/>
        <end position="152"/>
    </location>
</feature>
<evidence type="ECO:0000256" key="2">
    <source>
        <dbReference type="SAM" id="Phobius"/>
    </source>
</evidence>
<reference evidence="3" key="2">
    <citation type="submission" date="2020-09" db="EMBL/GenBank/DDBJ databases">
        <authorList>
            <person name="Sun Q."/>
            <person name="Zhou Y."/>
        </authorList>
    </citation>
    <scope>NUCLEOTIDE SEQUENCE</scope>
    <source>
        <strain evidence="3">CGMCC 4.7368</strain>
    </source>
</reference>
<keyword evidence="2" id="KW-0472">Membrane</keyword>
<organism evidence="3 4">
    <name type="scientific">Nonomuraea cavernae</name>
    <dbReference type="NCBI Taxonomy" id="2045107"/>
    <lineage>
        <taxon>Bacteria</taxon>
        <taxon>Bacillati</taxon>
        <taxon>Actinomycetota</taxon>
        <taxon>Actinomycetes</taxon>
        <taxon>Streptosporangiales</taxon>
        <taxon>Streptosporangiaceae</taxon>
        <taxon>Nonomuraea</taxon>
    </lineage>
</organism>
<sequence length="208" mass="22407">MSARSRPDRATRWTESVLGAGRLSPSFRNHRAVATRLSEVPHPAREVCMRKFRIDVGLALFALAGVVGGLAWVSEALLNSLMFWAVAAFLAWKGILAFLGRIEPSQTPPPSPLTPADSAGPQKAPDGQSFPSAASGDSALDTPPPPARTDHPDELLAMGEVVKDFKLFMRRVIAVLLLFLLVPLTLISSIGGWSCCPKARCWELVPLS</sequence>
<comment type="caution">
    <text evidence="3">The sequence shown here is derived from an EMBL/GenBank/DDBJ whole genome shotgun (WGS) entry which is preliminary data.</text>
</comment>
<dbReference type="AlphaFoldDB" id="A0A917YNQ0"/>
<protein>
    <submittedName>
        <fullName evidence="3">Uncharacterized protein</fullName>
    </submittedName>
</protein>
<proteinExistence type="predicted"/>
<keyword evidence="2" id="KW-1133">Transmembrane helix</keyword>
<feature type="transmembrane region" description="Helical" evidence="2">
    <location>
        <begin position="172"/>
        <end position="193"/>
    </location>
</feature>
<reference evidence="3" key="1">
    <citation type="journal article" date="2014" name="Int. J. Syst. Evol. Microbiol.">
        <title>Complete genome sequence of Corynebacterium casei LMG S-19264T (=DSM 44701T), isolated from a smear-ripened cheese.</title>
        <authorList>
            <consortium name="US DOE Joint Genome Institute (JGI-PGF)"/>
            <person name="Walter F."/>
            <person name="Albersmeier A."/>
            <person name="Kalinowski J."/>
            <person name="Ruckert C."/>
        </authorList>
    </citation>
    <scope>NUCLEOTIDE SEQUENCE</scope>
    <source>
        <strain evidence="3">CGMCC 4.7368</strain>
    </source>
</reference>
<evidence type="ECO:0000256" key="1">
    <source>
        <dbReference type="SAM" id="MobiDB-lite"/>
    </source>
</evidence>
<keyword evidence="4" id="KW-1185">Reference proteome</keyword>
<evidence type="ECO:0000313" key="3">
    <source>
        <dbReference type="EMBL" id="GGO60613.1"/>
    </source>
</evidence>
<dbReference type="Proteomes" id="UP000646523">
    <property type="component" value="Unassembled WGS sequence"/>
</dbReference>
<evidence type="ECO:0000313" key="4">
    <source>
        <dbReference type="Proteomes" id="UP000646523"/>
    </source>
</evidence>
<dbReference type="EMBL" id="BMNH01000001">
    <property type="protein sequence ID" value="GGO60613.1"/>
    <property type="molecule type" value="Genomic_DNA"/>
</dbReference>
<accession>A0A917YNQ0</accession>
<keyword evidence="2" id="KW-0812">Transmembrane</keyword>
<name>A0A917YNQ0_9ACTN</name>
<feature type="transmembrane region" description="Helical" evidence="2">
    <location>
        <begin position="80"/>
        <end position="99"/>
    </location>
</feature>